<proteinExistence type="predicted"/>
<dbReference type="PROSITE" id="PS51658">
    <property type="entry name" value="BFN"/>
    <property type="match status" value="1"/>
</dbReference>
<dbReference type="Gene3D" id="3.10.690.10">
    <property type="entry name" value="Bifunctional nuclease domain"/>
    <property type="match status" value="1"/>
</dbReference>
<dbReference type="SUPFAM" id="SSF103256">
    <property type="entry name" value="Hypothetical protein TM0160"/>
    <property type="match status" value="1"/>
</dbReference>
<dbReference type="PANTHER" id="PTHR15160">
    <property type="entry name" value="VON HIPPEL-LINDAU PROTEIN"/>
    <property type="match status" value="1"/>
</dbReference>
<gene>
    <name evidence="2" type="ORF">S01H4_41119</name>
</gene>
<dbReference type="GO" id="GO:0004518">
    <property type="term" value="F:nuclease activity"/>
    <property type="evidence" value="ECO:0007669"/>
    <property type="project" value="InterPro"/>
</dbReference>
<evidence type="ECO:0000259" key="1">
    <source>
        <dbReference type="PROSITE" id="PS51658"/>
    </source>
</evidence>
<reference evidence="2" key="1">
    <citation type="journal article" date="2014" name="Front. Microbiol.">
        <title>High frequency of phylogenetically diverse reductive dehalogenase-homologous genes in deep subseafloor sedimentary metagenomes.</title>
        <authorList>
            <person name="Kawai M."/>
            <person name="Futagami T."/>
            <person name="Toyoda A."/>
            <person name="Takaki Y."/>
            <person name="Nishi S."/>
            <person name="Hori S."/>
            <person name="Arai W."/>
            <person name="Tsubouchi T."/>
            <person name="Morono Y."/>
            <person name="Uchiyama I."/>
            <person name="Ito T."/>
            <person name="Fujiyama A."/>
            <person name="Inagaki F."/>
            <person name="Takami H."/>
        </authorList>
    </citation>
    <scope>NUCLEOTIDE SEQUENCE</scope>
    <source>
        <strain evidence="2">Expedition CK06-06</strain>
    </source>
</reference>
<organism evidence="2">
    <name type="scientific">marine sediment metagenome</name>
    <dbReference type="NCBI Taxonomy" id="412755"/>
    <lineage>
        <taxon>unclassified sequences</taxon>
        <taxon>metagenomes</taxon>
        <taxon>ecological metagenomes</taxon>
    </lineage>
</organism>
<protein>
    <recommendedName>
        <fullName evidence="1">BFN domain-containing protein</fullName>
    </recommendedName>
</protein>
<accession>X1DJW6</accession>
<dbReference type="InterPro" id="IPR036104">
    <property type="entry name" value="BFN_sf"/>
</dbReference>
<dbReference type="PANTHER" id="PTHR15160:SF1">
    <property type="entry name" value="VON HIPPEL-LINDAU DISEASE TUMOR SUPPRESSOR"/>
    <property type="match status" value="1"/>
</dbReference>
<dbReference type="AlphaFoldDB" id="X1DJW6"/>
<feature type="domain" description="BFN" evidence="1">
    <location>
        <begin position="62"/>
        <end position="193"/>
    </location>
</feature>
<sequence length="204" mass="22248">MGRLNRVKWCLLGCLVVGLVFVGVSVFQPGRLTNAVRQVANNDYACKARALTEREAIEEPTLVEMVIESVGMSEVYPQPIVVLKEKAGERYLIISIGFAEANAIAVIIEGISVPRPLTSDLLCSIMNRLGASVNSIIINDIQERTFYANIVLNANWTEMKIDSRPSDAIGIAVRAGVPIYVEEAVLDKAGIKPGQDADGYIIMR</sequence>
<dbReference type="InterPro" id="IPR003729">
    <property type="entry name" value="Bi_nuclease_dom"/>
</dbReference>
<dbReference type="Pfam" id="PF02577">
    <property type="entry name" value="BFN_dom"/>
    <property type="match status" value="1"/>
</dbReference>
<evidence type="ECO:0000313" key="2">
    <source>
        <dbReference type="EMBL" id="GAG96726.1"/>
    </source>
</evidence>
<comment type="caution">
    <text evidence="2">The sequence shown here is derived from an EMBL/GenBank/DDBJ whole genome shotgun (WGS) entry which is preliminary data.</text>
</comment>
<dbReference type="EMBL" id="BART01022466">
    <property type="protein sequence ID" value="GAG96726.1"/>
    <property type="molecule type" value="Genomic_DNA"/>
</dbReference>
<name>X1DJW6_9ZZZZ</name>